<keyword evidence="8 11" id="KW-0472">Membrane</keyword>
<feature type="transmembrane region" description="Helical" evidence="11">
    <location>
        <begin position="34"/>
        <end position="51"/>
    </location>
</feature>
<dbReference type="Pfam" id="PF10510">
    <property type="entry name" value="PIG-S"/>
    <property type="match status" value="1"/>
</dbReference>
<feature type="region of interest" description="Disordered" evidence="10">
    <location>
        <begin position="1"/>
        <end position="25"/>
    </location>
</feature>
<evidence type="ECO:0000256" key="2">
    <source>
        <dbReference type="ARBA" id="ARBA00004687"/>
    </source>
</evidence>
<evidence type="ECO:0000256" key="11">
    <source>
        <dbReference type="SAM" id="Phobius"/>
    </source>
</evidence>
<accession>W9YGQ6</accession>
<dbReference type="AlphaFoldDB" id="W9YGQ6"/>
<protein>
    <recommendedName>
        <fullName evidence="14">Phosphatidylinositol glycan, class S</fullName>
    </recommendedName>
</protein>
<evidence type="ECO:0000256" key="5">
    <source>
        <dbReference type="ARBA" id="ARBA00022692"/>
    </source>
</evidence>
<dbReference type="GO" id="GO:0006506">
    <property type="term" value="P:GPI anchor biosynthetic process"/>
    <property type="evidence" value="ECO:0007669"/>
    <property type="project" value="UniProtKB-UniPathway"/>
</dbReference>
<evidence type="ECO:0000256" key="10">
    <source>
        <dbReference type="SAM" id="MobiDB-lite"/>
    </source>
</evidence>
<keyword evidence="4" id="KW-0337">GPI-anchor biosynthesis</keyword>
<keyword evidence="6" id="KW-0256">Endoplasmic reticulum</keyword>
<evidence type="ECO:0000256" key="3">
    <source>
        <dbReference type="ARBA" id="ARBA00005316"/>
    </source>
</evidence>
<reference evidence="12 13" key="1">
    <citation type="submission" date="2013-03" db="EMBL/GenBank/DDBJ databases">
        <title>The Genome Sequence of Capronia epimyces CBS 606.96.</title>
        <authorList>
            <consortium name="The Broad Institute Genomics Platform"/>
            <person name="Cuomo C."/>
            <person name="de Hoog S."/>
            <person name="Gorbushina A."/>
            <person name="Walker B."/>
            <person name="Young S.K."/>
            <person name="Zeng Q."/>
            <person name="Gargeya S."/>
            <person name="Fitzgerald M."/>
            <person name="Haas B."/>
            <person name="Abouelleil A."/>
            <person name="Allen A.W."/>
            <person name="Alvarado L."/>
            <person name="Arachchi H.M."/>
            <person name="Berlin A.M."/>
            <person name="Chapman S.B."/>
            <person name="Gainer-Dewar J."/>
            <person name="Goldberg J."/>
            <person name="Griggs A."/>
            <person name="Gujja S."/>
            <person name="Hansen M."/>
            <person name="Howarth C."/>
            <person name="Imamovic A."/>
            <person name="Ireland A."/>
            <person name="Larimer J."/>
            <person name="McCowan C."/>
            <person name="Murphy C."/>
            <person name="Pearson M."/>
            <person name="Poon T.W."/>
            <person name="Priest M."/>
            <person name="Roberts A."/>
            <person name="Saif S."/>
            <person name="Shea T."/>
            <person name="Sisk P."/>
            <person name="Sykes S."/>
            <person name="Wortman J."/>
            <person name="Nusbaum C."/>
            <person name="Birren B."/>
        </authorList>
    </citation>
    <scope>NUCLEOTIDE SEQUENCE [LARGE SCALE GENOMIC DNA]</scope>
    <source>
        <strain evidence="12 13">CBS 606.96</strain>
    </source>
</reference>
<dbReference type="EMBL" id="AMGY01000006">
    <property type="protein sequence ID" value="EXJ81459.1"/>
    <property type="molecule type" value="Genomic_DNA"/>
</dbReference>
<dbReference type="UniPathway" id="UPA00196"/>
<evidence type="ECO:0000256" key="9">
    <source>
        <dbReference type="ARBA" id="ARBA00023180"/>
    </source>
</evidence>
<dbReference type="PANTHER" id="PTHR21072:SF13">
    <property type="entry name" value="GPI TRANSAMIDASE COMPONENT PIG-S"/>
    <property type="match status" value="1"/>
</dbReference>
<evidence type="ECO:0000256" key="4">
    <source>
        <dbReference type="ARBA" id="ARBA00022502"/>
    </source>
</evidence>
<gene>
    <name evidence="12" type="ORF">A1O3_07751</name>
</gene>
<name>W9YGQ6_9EURO</name>
<dbReference type="InterPro" id="IPR019540">
    <property type="entry name" value="PtdIno-glycan_biosynth_class_S"/>
</dbReference>
<dbReference type="GeneID" id="19171847"/>
<dbReference type="RefSeq" id="XP_007736047.1">
    <property type="nucleotide sequence ID" value="XM_007737857.1"/>
</dbReference>
<dbReference type="Proteomes" id="UP000019478">
    <property type="component" value="Unassembled WGS sequence"/>
</dbReference>
<evidence type="ECO:0000313" key="13">
    <source>
        <dbReference type="Proteomes" id="UP000019478"/>
    </source>
</evidence>
<comment type="pathway">
    <text evidence="2">Glycolipid biosynthesis; glycosylphosphatidylinositol-anchor biosynthesis.</text>
</comment>
<dbReference type="HOGENOM" id="CLU_010026_1_0_1"/>
<comment type="similarity">
    <text evidence="3">Belongs to the PIGS family.</text>
</comment>
<keyword evidence="9" id="KW-0325">Glycoprotein</keyword>
<evidence type="ECO:0000313" key="12">
    <source>
        <dbReference type="EMBL" id="EXJ81459.1"/>
    </source>
</evidence>
<proteinExistence type="inferred from homology"/>
<keyword evidence="5 11" id="KW-0812">Transmembrane</keyword>
<feature type="transmembrane region" description="Helical" evidence="11">
    <location>
        <begin position="534"/>
        <end position="553"/>
    </location>
</feature>
<dbReference type="eggNOG" id="KOG2459">
    <property type="taxonomic scope" value="Eukaryota"/>
</dbReference>
<feature type="region of interest" description="Disordered" evidence="10">
    <location>
        <begin position="121"/>
        <end position="155"/>
    </location>
</feature>
<evidence type="ECO:0000256" key="8">
    <source>
        <dbReference type="ARBA" id="ARBA00023136"/>
    </source>
</evidence>
<evidence type="ECO:0000256" key="6">
    <source>
        <dbReference type="ARBA" id="ARBA00022824"/>
    </source>
</evidence>
<keyword evidence="7 11" id="KW-1133">Transmembrane helix</keyword>
<comment type="subcellular location">
    <subcellularLocation>
        <location evidence="1">Endoplasmic reticulum membrane</location>
        <topology evidence="1">Multi-pass membrane protein</topology>
    </subcellularLocation>
</comment>
<organism evidence="12 13">
    <name type="scientific">Capronia epimyces CBS 606.96</name>
    <dbReference type="NCBI Taxonomy" id="1182542"/>
    <lineage>
        <taxon>Eukaryota</taxon>
        <taxon>Fungi</taxon>
        <taxon>Dikarya</taxon>
        <taxon>Ascomycota</taxon>
        <taxon>Pezizomycotina</taxon>
        <taxon>Eurotiomycetes</taxon>
        <taxon>Chaetothyriomycetidae</taxon>
        <taxon>Chaetothyriales</taxon>
        <taxon>Herpotrichiellaceae</taxon>
        <taxon>Capronia</taxon>
    </lineage>
</organism>
<dbReference type="GO" id="GO:0016255">
    <property type="term" value="P:attachment of GPI anchor to protein"/>
    <property type="evidence" value="ECO:0007669"/>
    <property type="project" value="InterPro"/>
</dbReference>
<sequence length="568" mass="62792">MEKLSAEPPTVVSASTSKQPPPEKPEAVSLRTKIVLSFWAVILFLGLPTWWQTTSIYRADLPLQDMLNWADGFNTPTAIPLHIWISSPHISCSDAERIVRDTQQALDDLNEYPTLHQRLHLVNSRPSGQADKKEKGPLRTSCGEDTSSPSLGDPALKVHLEPANEGFAFELDPVIAEAVVRVPRNAATNTSQQLAEHLYGLFREEQIAAALQTVSLASHSQHAQAFLRSQPYDRVTKIEKQVNRAYKSSPEFHLTFSLFTASGAPSSWDVQDALKEHISPLVQALSSTSKFDVTTQIQLYSSYSPAIKPIIKDGLEGTFLQQKDLTAFVNAAEWPLAPSIGYGPTINFILYVPAKDEIPLRIDGVEGTSWLIPQWGGIQILNPPLSPDAIHGVVSLPPHLTKDLLRQPFEAFASQLLSVLGVPQADQFGKVLPLQLRLDVYKRFSTFTLYLKAASSLGSLARLAQRLSNIPIPKHVAELVDDAIGNLTAARHAFLESRWDSALTHSEIAYSDSEKAFFDKSMVGQVYFPDEHKVAVYLPLLGPIGVPLLVGLLRELKRFATRMRGLRK</sequence>
<evidence type="ECO:0000256" key="7">
    <source>
        <dbReference type="ARBA" id="ARBA00022989"/>
    </source>
</evidence>
<dbReference type="STRING" id="1182542.W9YGQ6"/>
<dbReference type="GO" id="GO:0042765">
    <property type="term" value="C:GPI-anchor transamidase complex"/>
    <property type="evidence" value="ECO:0007669"/>
    <property type="project" value="InterPro"/>
</dbReference>
<dbReference type="PANTHER" id="PTHR21072">
    <property type="entry name" value="GPI TRANSAMIDASE COMPONENT PIG-S"/>
    <property type="match status" value="1"/>
</dbReference>
<dbReference type="OrthoDB" id="28748at2759"/>
<evidence type="ECO:0000256" key="1">
    <source>
        <dbReference type="ARBA" id="ARBA00004477"/>
    </source>
</evidence>
<keyword evidence="13" id="KW-1185">Reference proteome</keyword>
<evidence type="ECO:0008006" key="14">
    <source>
        <dbReference type="Google" id="ProtNLM"/>
    </source>
</evidence>
<comment type="caution">
    <text evidence="12">The sequence shown here is derived from an EMBL/GenBank/DDBJ whole genome shotgun (WGS) entry which is preliminary data.</text>
</comment>